<dbReference type="PANTHER" id="PTHR37781">
    <property type="entry name" value="TFIIH COMPLEX SUBUNIT"/>
    <property type="match status" value="1"/>
</dbReference>
<feature type="region of interest" description="Disordered" evidence="1">
    <location>
        <begin position="1"/>
        <end position="40"/>
    </location>
</feature>
<evidence type="ECO:0000313" key="3">
    <source>
        <dbReference type="Proteomes" id="UP000799421"/>
    </source>
</evidence>
<dbReference type="AlphaFoldDB" id="A0A6A7C417"/>
<feature type="region of interest" description="Disordered" evidence="1">
    <location>
        <begin position="142"/>
        <end position="165"/>
    </location>
</feature>
<feature type="compositionally biased region" description="Polar residues" evidence="1">
    <location>
        <begin position="1"/>
        <end position="22"/>
    </location>
</feature>
<reference evidence="2" key="1">
    <citation type="journal article" date="2020" name="Stud. Mycol.">
        <title>101 Dothideomycetes genomes: a test case for predicting lifestyles and emergence of pathogens.</title>
        <authorList>
            <person name="Haridas S."/>
            <person name="Albert R."/>
            <person name="Binder M."/>
            <person name="Bloem J."/>
            <person name="Labutti K."/>
            <person name="Salamov A."/>
            <person name="Andreopoulos B."/>
            <person name="Baker S."/>
            <person name="Barry K."/>
            <person name="Bills G."/>
            <person name="Bluhm B."/>
            <person name="Cannon C."/>
            <person name="Castanera R."/>
            <person name="Culley D."/>
            <person name="Daum C."/>
            <person name="Ezra D."/>
            <person name="Gonzalez J."/>
            <person name="Henrissat B."/>
            <person name="Kuo A."/>
            <person name="Liang C."/>
            <person name="Lipzen A."/>
            <person name="Lutzoni F."/>
            <person name="Magnuson J."/>
            <person name="Mondo S."/>
            <person name="Nolan M."/>
            <person name="Ohm R."/>
            <person name="Pangilinan J."/>
            <person name="Park H.-J."/>
            <person name="Ramirez L."/>
            <person name="Alfaro M."/>
            <person name="Sun H."/>
            <person name="Tritt A."/>
            <person name="Yoshinaga Y."/>
            <person name="Zwiers L.-H."/>
            <person name="Turgeon B."/>
            <person name="Goodwin S."/>
            <person name="Spatafora J."/>
            <person name="Crous P."/>
            <person name="Grigoriev I."/>
        </authorList>
    </citation>
    <scope>NUCLEOTIDE SEQUENCE</scope>
    <source>
        <strain evidence="2">CBS 480.64</strain>
    </source>
</reference>
<dbReference type="GO" id="GO:0005675">
    <property type="term" value="C:transcription factor TFIIH holo complex"/>
    <property type="evidence" value="ECO:0007669"/>
    <property type="project" value="TreeGrafter"/>
</dbReference>
<gene>
    <name evidence="2" type="ORF">K470DRAFT_256381</name>
</gene>
<feature type="compositionally biased region" description="Basic and acidic residues" evidence="1">
    <location>
        <begin position="143"/>
        <end position="155"/>
    </location>
</feature>
<proteinExistence type="predicted"/>
<name>A0A6A7C417_9PEZI</name>
<organism evidence="2 3">
    <name type="scientific">Piedraia hortae CBS 480.64</name>
    <dbReference type="NCBI Taxonomy" id="1314780"/>
    <lineage>
        <taxon>Eukaryota</taxon>
        <taxon>Fungi</taxon>
        <taxon>Dikarya</taxon>
        <taxon>Ascomycota</taxon>
        <taxon>Pezizomycotina</taxon>
        <taxon>Dothideomycetes</taxon>
        <taxon>Dothideomycetidae</taxon>
        <taxon>Capnodiales</taxon>
        <taxon>Piedraiaceae</taxon>
        <taxon>Piedraia</taxon>
    </lineage>
</organism>
<dbReference type="Proteomes" id="UP000799421">
    <property type="component" value="Unassembled WGS sequence"/>
</dbReference>
<dbReference type="Pfam" id="PF17110">
    <property type="entry name" value="TFB6"/>
    <property type="match status" value="1"/>
</dbReference>
<dbReference type="PANTHER" id="PTHR37781:SF1">
    <property type="entry name" value="ADR380WP"/>
    <property type="match status" value="1"/>
</dbReference>
<dbReference type="OrthoDB" id="5420410at2759"/>
<sequence>MTSRCSAWHTSNTYTPVPNLQETPEKEEMQPTPSPSLASSVINSSVQCPLSTPRHKPLLSTSAKRSSLIRLLDERVQQIQRIIAIAITTHKTIFDDISRLLDIAWESNTPSILIPYSISLAGIVLDMVRGGNGELDMLNAQRTSERDRDVERSNEVDGAPPGKTKRDEKSLLLILHKLDYIFASLIRGQDVASGDPLPEKISQTEKVRIRSLVLESRVAVVNYCGELEDGESDEEEELDVGRVYELTLTEIGDGMERAEFSC</sequence>
<accession>A0A6A7C417</accession>
<dbReference type="InterPro" id="IPR031349">
    <property type="entry name" value="Tfb6"/>
</dbReference>
<protein>
    <submittedName>
        <fullName evidence="2">Uncharacterized protein</fullName>
    </submittedName>
</protein>
<evidence type="ECO:0000256" key="1">
    <source>
        <dbReference type="SAM" id="MobiDB-lite"/>
    </source>
</evidence>
<evidence type="ECO:0000313" key="2">
    <source>
        <dbReference type="EMBL" id="KAF2862113.1"/>
    </source>
</evidence>
<dbReference type="EMBL" id="MU005968">
    <property type="protein sequence ID" value="KAF2862113.1"/>
    <property type="molecule type" value="Genomic_DNA"/>
</dbReference>
<keyword evidence="3" id="KW-1185">Reference proteome</keyword>